<evidence type="ECO:0000259" key="8">
    <source>
        <dbReference type="Pfam" id="PF02397"/>
    </source>
</evidence>
<proteinExistence type="inferred from homology"/>
<dbReference type="Proteomes" id="UP000710385">
    <property type="component" value="Unassembled WGS sequence"/>
</dbReference>
<dbReference type="Pfam" id="PF02397">
    <property type="entry name" value="Bac_transf"/>
    <property type="match status" value="1"/>
</dbReference>
<reference evidence="9" key="1">
    <citation type="submission" date="2020-05" db="EMBL/GenBank/DDBJ databases">
        <title>High-Quality Genomes of Partial-Nitritation/Anammox System by Hierarchical Clustering Based Hybrid Assembly.</title>
        <authorList>
            <person name="Liu L."/>
            <person name="Wang Y."/>
            <person name="Che Y."/>
            <person name="Chen Y."/>
            <person name="Xia Y."/>
            <person name="Luo R."/>
            <person name="Cheng S.H."/>
            <person name="Zheng C."/>
            <person name="Zhang T."/>
        </authorList>
    </citation>
    <scope>NUCLEOTIDE SEQUENCE</scope>
    <source>
        <strain evidence="9">H1_PAT1</strain>
    </source>
</reference>
<evidence type="ECO:0000256" key="1">
    <source>
        <dbReference type="ARBA" id="ARBA00004141"/>
    </source>
</evidence>
<dbReference type="GO" id="GO:0016780">
    <property type="term" value="F:phosphotransferase activity, for other substituted phosphate groups"/>
    <property type="evidence" value="ECO:0007669"/>
    <property type="project" value="TreeGrafter"/>
</dbReference>
<sequence>MRRKFDLTFTALQIPLDLFALLAAAGGAYSLRFSETLRDIRPILTEIPFRDYMATAVLFSFVWILFFAIAGLYSTTPRRAWPELGRIFLAGTAGAMMLIATVFFQREFETSRFIVIAVWLFSIALVWFERLIVRVIRHALLRAGIGHKLVVIIGRGRAAEQLTALYKQHPIFGYTVTRHFNGWNASVRKDLERLIRKGKVDECLLADPDMPKKDALELIHFAESHHITFKYLADLFAAAFSNIEVSADGGVPIIKVRRTPLEGWGRIFKRLFDILVSFALLIILSPLLLVIALLIKLTSEGPVFFSRLPGGNKVMRIGENGKPFHYFKFRTMKKDAHKYHLDPEFMKTYGSHREGPLMKIKDDPRVTNLGRFLRSWSLDELPELFLVLKGDMSLVGPRPHLPEEVSLYKPEQRRVLDIKPGITGMAQISGRADLDFDDEVSLDAWYIENWSPAKDLYILLKTPFVVLQRKGAY</sequence>
<evidence type="ECO:0000313" key="10">
    <source>
        <dbReference type="Proteomes" id="UP000710385"/>
    </source>
</evidence>
<evidence type="ECO:0000256" key="7">
    <source>
        <dbReference type="SAM" id="Phobius"/>
    </source>
</evidence>
<gene>
    <name evidence="9" type="ORF">HS096_01825</name>
</gene>
<name>A0A928TQB5_UNCKA</name>
<evidence type="ECO:0000256" key="5">
    <source>
        <dbReference type="ARBA" id="ARBA00022989"/>
    </source>
</evidence>
<dbReference type="EMBL" id="JABTTY010000001">
    <property type="protein sequence ID" value="MBE7525111.1"/>
    <property type="molecule type" value="Genomic_DNA"/>
</dbReference>
<keyword evidence="4 7" id="KW-0812">Transmembrane</keyword>
<evidence type="ECO:0000313" key="9">
    <source>
        <dbReference type="EMBL" id="MBE7525111.1"/>
    </source>
</evidence>
<comment type="caution">
    <text evidence="9">The sequence shown here is derived from an EMBL/GenBank/DDBJ whole genome shotgun (WGS) entry which is preliminary data.</text>
</comment>
<feature type="transmembrane region" description="Helical" evidence="7">
    <location>
        <begin position="110"/>
        <end position="128"/>
    </location>
</feature>
<feature type="transmembrane region" description="Helical" evidence="7">
    <location>
        <begin position="87"/>
        <end position="104"/>
    </location>
</feature>
<keyword evidence="6 7" id="KW-0472">Membrane</keyword>
<feature type="domain" description="Bacterial sugar transferase" evidence="8">
    <location>
        <begin position="269"/>
        <end position="467"/>
    </location>
</feature>
<keyword evidence="3 9" id="KW-0808">Transferase</keyword>
<organism evidence="9 10">
    <name type="scientific">candidate division WWE3 bacterium</name>
    <dbReference type="NCBI Taxonomy" id="2053526"/>
    <lineage>
        <taxon>Bacteria</taxon>
        <taxon>Katanobacteria</taxon>
    </lineage>
</organism>
<evidence type="ECO:0000256" key="2">
    <source>
        <dbReference type="ARBA" id="ARBA00006464"/>
    </source>
</evidence>
<accession>A0A928TQB5</accession>
<protein>
    <submittedName>
        <fullName evidence="9">Sugar transferase</fullName>
    </submittedName>
</protein>
<keyword evidence="5 7" id="KW-1133">Transmembrane helix</keyword>
<dbReference type="AlphaFoldDB" id="A0A928TQB5"/>
<comment type="similarity">
    <text evidence="2">Belongs to the bacterial sugar transferase family.</text>
</comment>
<dbReference type="GO" id="GO:0016020">
    <property type="term" value="C:membrane"/>
    <property type="evidence" value="ECO:0007669"/>
    <property type="project" value="UniProtKB-SubCell"/>
</dbReference>
<evidence type="ECO:0000256" key="3">
    <source>
        <dbReference type="ARBA" id="ARBA00022679"/>
    </source>
</evidence>
<dbReference type="PANTHER" id="PTHR30576">
    <property type="entry name" value="COLANIC BIOSYNTHESIS UDP-GLUCOSE LIPID CARRIER TRANSFERASE"/>
    <property type="match status" value="1"/>
</dbReference>
<dbReference type="PANTHER" id="PTHR30576:SF0">
    <property type="entry name" value="UNDECAPRENYL-PHOSPHATE N-ACETYLGALACTOSAMINYL 1-PHOSPHATE TRANSFERASE-RELATED"/>
    <property type="match status" value="1"/>
</dbReference>
<dbReference type="InterPro" id="IPR003362">
    <property type="entry name" value="Bact_transf"/>
</dbReference>
<feature type="transmembrane region" description="Helical" evidence="7">
    <location>
        <begin position="54"/>
        <end position="75"/>
    </location>
</feature>
<comment type="subcellular location">
    <subcellularLocation>
        <location evidence="1">Membrane</location>
        <topology evidence="1">Multi-pass membrane protein</topology>
    </subcellularLocation>
</comment>
<dbReference type="NCBIfam" id="TIGR03025">
    <property type="entry name" value="EPS_sugtrans"/>
    <property type="match status" value="1"/>
</dbReference>
<evidence type="ECO:0000256" key="4">
    <source>
        <dbReference type="ARBA" id="ARBA00022692"/>
    </source>
</evidence>
<dbReference type="InterPro" id="IPR017475">
    <property type="entry name" value="EPS_sugar_tfrase"/>
</dbReference>
<dbReference type="Gene3D" id="3.40.50.720">
    <property type="entry name" value="NAD(P)-binding Rossmann-like Domain"/>
    <property type="match status" value="1"/>
</dbReference>
<feature type="transmembrane region" description="Helical" evidence="7">
    <location>
        <begin position="274"/>
        <end position="295"/>
    </location>
</feature>
<evidence type="ECO:0000256" key="6">
    <source>
        <dbReference type="ARBA" id="ARBA00023136"/>
    </source>
</evidence>